<feature type="compositionally biased region" description="Basic and acidic residues" evidence="1">
    <location>
        <begin position="623"/>
        <end position="632"/>
    </location>
</feature>
<feature type="region of interest" description="Disordered" evidence="1">
    <location>
        <begin position="266"/>
        <end position="436"/>
    </location>
</feature>
<protein>
    <submittedName>
        <fullName evidence="2">Uncharacterized protein</fullName>
    </submittedName>
</protein>
<feature type="compositionally biased region" description="Polar residues" evidence="1">
    <location>
        <begin position="112"/>
        <end position="125"/>
    </location>
</feature>
<dbReference type="PRINTS" id="PR00929">
    <property type="entry name" value="ATHOOK"/>
</dbReference>
<feature type="compositionally biased region" description="Polar residues" evidence="1">
    <location>
        <begin position="462"/>
        <end position="476"/>
    </location>
</feature>
<feature type="compositionally biased region" description="Pro residues" evidence="1">
    <location>
        <begin position="690"/>
        <end position="708"/>
    </location>
</feature>
<dbReference type="Proteomes" id="UP000800082">
    <property type="component" value="Unassembled WGS sequence"/>
</dbReference>
<dbReference type="InterPro" id="IPR017956">
    <property type="entry name" value="AT_hook_DNA-bd_motif"/>
</dbReference>
<feature type="compositionally biased region" description="Basic residues" evidence="1">
    <location>
        <begin position="129"/>
        <end position="139"/>
    </location>
</feature>
<dbReference type="AlphaFoldDB" id="A0A6A5RNF4"/>
<feature type="compositionally biased region" description="Basic and acidic residues" evidence="1">
    <location>
        <begin position="506"/>
        <end position="515"/>
    </location>
</feature>
<dbReference type="EMBL" id="ML978967">
    <property type="protein sequence ID" value="KAF1928973.1"/>
    <property type="molecule type" value="Genomic_DNA"/>
</dbReference>
<feature type="compositionally biased region" description="Basic residues" evidence="1">
    <location>
        <begin position="383"/>
        <end position="393"/>
    </location>
</feature>
<dbReference type="GO" id="GO:0003677">
    <property type="term" value="F:DNA binding"/>
    <property type="evidence" value="ECO:0007669"/>
    <property type="project" value="InterPro"/>
</dbReference>
<feature type="region of interest" description="Disordered" evidence="1">
    <location>
        <begin position="173"/>
        <end position="245"/>
    </location>
</feature>
<organism evidence="2 3">
    <name type="scientific">Didymella exigua CBS 183.55</name>
    <dbReference type="NCBI Taxonomy" id="1150837"/>
    <lineage>
        <taxon>Eukaryota</taxon>
        <taxon>Fungi</taxon>
        <taxon>Dikarya</taxon>
        <taxon>Ascomycota</taxon>
        <taxon>Pezizomycotina</taxon>
        <taxon>Dothideomycetes</taxon>
        <taxon>Pleosporomycetidae</taxon>
        <taxon>Pleosporales</taxon>
        <taxon>Pleosporineae</taxon>
        <taxon>Didymellaceae</taxon>
        <taxon>Didymella</taxon>
    </lineage>
</organism>
<name>A0A6A5RNF4_9PLEO</name>
<proteinExistence type="predicted"/>
<evidence type="ECO:0000313" key="3">
    <source>
        <dbReference type="Proteomes" id="UP000800082"/>
    </source>
</evidence>
<dbReference type="SMART" id="SM00384">
    <property type="entry name" value="AT_hook"/>
    <property type="match status" value="3"/>
</dbReference>
<feature type="compositionally biased region" description="Acidic residues" evidence="1">
    <location>
        <begin position="312"/>
        <end position="324"/>
    </location>
</feature>
<feature type="compositionally biased region" description="Basic residues" evidence="1">
    <location>
        <begin position="414"/>
        <end position="425"/>
    </location>
</feature>
<feature type="region of interest" description="Disordered" evidence="1">
    <location>
        <begin position="75"/>
        <end position="153"/>
    </location>
</feature>
<reference evidence="2" key="1">
    <citation type="journal article" date="2020" name="Stud. Mycol.">
        <title>101 Dothideomycetes genomes: a test case for predicting lifestyles and emergence of pathogens.</title>
        <authorList>
            <person name="Haridas S."/>
            <person name="Albert R."/>
            <person name="Binder M."/>
            <person name="Bloem J."/>
            <person name="Labutti K."/>
            <person name="Salamov A."/>
            <person name="Andreopoulos B."/>
            <person name="Baker S."/>
            <person name="Barry K."/>
            <person name="Bills G."/>
            <person name="Bluhm B."/>
            <person name="Cannon C."/>
            <person name="Castanera R."/>
            <person name="Culley D."/>
            <person name="Daum C."/>
            <person name="Ezra D."/>
            <person name="Gonzalez J."/>
            <person name="Henrissat B."/>
            <person name="Kuo A."/>
            <person name="Liang C."/>
            <person name="Lipzen A."/>
            <person name="Lutzoni F."/>
            <person name="Magnuson J."/>
            <person name="Mondo S."/>
            <person name="Nolan M."/>
            <person name="Ohm R."/>
            <person name="Pangilinan J."/>
            <person name="Park H.-J."/>
            <person name="Ramirez L."/>
            <person name="Alfaro M."/>
            <person name="Sun H."/>
            <person name="Tritt A."/>
            <person name="Yoshinaga Y."/>
            <person name="Zwiers L.-H."/>
            <person name="Turgeon B."/>
            <person name="Goodwin S."/>
            <person name="Spatafora J."/>
            <person name="Crous P."/>
            <person name="Grigoriev I."/>
        </authorList>
    </citation>
    <scope>NUCLEOTIDE SEQUENCE</scope>
    <source>
        <strain evidence="2">CBS 183.55</strain>
    </source>
</reference>
<feature type="compositionally biased region" description="Low complexity" evidence="1">
    <location>
        <begin position="291"/>
        <end position="301"/>
    </location>
</feature>
<dbReference type="OrthoDB" id="3795696at2759"/>
<accession>A0A6A5RNF4</accession>
<feature type="compositionally biased region" description="Basic residues" evidence="1">
    <location>
        <begin position="176"/>
        <end position="188"/>
    </location>
</feature>
<feature type="compositionally biased region" description="Low complexity" evidence="1">
    <location>
        <begin position="610"/>
        <end position="622"/>
    </location>
</feature>
<keyword evidence="3" id="KW-1185">Reference proteome</keyword>
<dbReference type="GeneID" id="54350062"/>
<feature type="compositionally biased region" description="Polar residues" evidence="1">
    <location>
        <begin position="302"/>
        <end position="311"/>
    </location>
</feature>
<feature type="compositionally biased region" description="Polar residues" evidence="1">
    <location>
        <begin position="558"/>
        <end position="577"/>
    </location>
</feature>
<sequence>MALNGSTRRSSDIWHDNKPMHDSFDVWVSKNGKDAYKDFKKAHPTTKHSYDSWRQTEQVYGPYLFYVTSMIWHEDDNSDDGSTKRRRISRVPDENPKKTATVNGNGAPRTAGSATPTPAANSDEVNASGKRKRKPRKKYMSQELVASDEEPTDEVEAATLIIKEETITAPAVTINGRRKSASRKPRKKPISDETVLSEDENDDRTMIDAQPIASPLPVRSAPRAAATARQSESPKKATPKQAYVKKSRKSFLVRLPFHLWDAVNLEEKSEEMVLDEDTDHGEVSIAEVIRPATTPATTPKPDTSNDIQTDTNADEAAEPEEEGTPDTSAANTRRGLRNRKPAQQRPYYHDAQVFEDVETEEEDDSELEAVSREGSPEALSSSRPKHFKGKGRAWKKDGSDEDEEFVTPKEKKATKAAKAKAHREKAKAEKEESEQLSWDITLALWQALVSDADWSADRDNPNHISNRCKQEQQANGSAKDISQDIPEETSKEMPKQKKNLGRPKKSLSEDTVRDDSDNDTPQATPSQPFKRGRGRPRKSALSSEIVHDDSEDEAPAVTKQTSPPAQKATSPEGTSDLITPPKTKPTTRPFTAKSTAEAITPKKRGRPRKSSAATTPAKSASKSAKDADHYEPQRCGSAATDTTEPKISRARASVSSASDDFPMPNVNRGAALIESLYPRDQHEPSRASPAPTPAPEPVCRAPPAPPMVAAPKPVETAQASVEPQPSVEEMMEDEDTAPAISESKPEAFFEAVVEDDEGNMSAAMSLSSDGGL</sequence>
<evidence type="ECO:0000313" key="2">
    <source>
        <dbReference type="EMBL" id="KAF1928973.1"/>
    </source>
</evidence>
<evidence type="ECO:0000256" key="1">
    <source>
        <dbReference type="SAM" id="MobiDB-lite"/>
    </source>
</evidence>
<feature type="compositionally biased region" description="Low complexity" evidence="1">
    <location>
        <begin position="579"/>
        <end position="589"/>
    </location>
</feature>
<feature type="region of interest" description="Disordered" evidence="1">
    <location>
        <begin position="455"/>
        <end position="747"/>
    </location>
</feature>
<gene>
    <name evidence="2" type="ORF">M421DRAFT_420204</name>
</gene>
<feature type="compositionally biased region" description="Basic residues" evidence="1">
    <location>
        <begin position="496"/>
        <end position="505"/>
    </location>
</feature>
<feature type="compositionally biased region" description="Acidic residues" evidence="1">
    <location>
        <begin position="353"/>
        <end position="367"/>
    </location>
</feature>
<dbReference type="RefSeq" id="XP_033449221.1">
    <property type="nucleotide sequence ID" value="XM_033592394.1"/>
</dbReference>